<feature type="transmembrane region" description="Helical" evidence="1">
    <location>
        <begin position="12"/>
        <end position="31"/>
    </location>
</feature>
<protein>
    <submittedName>
        <fullName evidence="2">Uncharacterized protein</fullName>
    </submittedName>
</protein>
<dbReference type="EMBL" id="JADHQC010000001">
    <property type="protein sequence ID" value="MBL6811304.1"/>
    <property type="molecule type" value="Genomic_DNA"/>
</dbReference>
<comment type="caution">
    <text evidence="2">The sequence shown here is derived from an EMBL/GenBank/DDBJ whole genome shotgun (WGS) entry which is preliminary data.</text>
</comment>
<dbReference type="Proteomes" id="UP000744438">
    <property type="component" value="Unassembled WGS sequence"/>
</dbReference>
<organism evidence="2 3">
    <name type="scientific">SAR86 cluster bacterium</name>
    <dbReference type="NCBI Taxonomy" id="2030880"/>
    <lineage>
        <taxon>Bacteria</taxon>
        <taxon>Pseudomonadati</taxon>
        <taxon>Pseudomonadota</taxon>
        <taxon>Gammaproteobacteria</taxon>
        <taxon>SAR86 cluster</taxon>
    </lineage>
</organism>
<keyword evidence="1" id="KW-0472">Membrane</keyword>
<reference evidence="2" key="1">
    <citation type="submission" date="2020-10" db="EMBL/GenBank/DDBJ databases">
        <title>Microbiome of the Black Sea water column analyzed by genome centric metagenomics.</title>
        <authorList>
            <person name="Cabello-Yeves P.J."/>
            <person name="Callieri C."/>
            <person name="Picazo A."/>
            <person name="Mehrshad M."/>
            <person name="Haro-Moreno J.M."/>
            <person name="Roda-Garcia J."/>
            <person name="Dzembekova N."/>
            <person name="Slabakova V."/>
            <person name="Slabakova N."/>
            <person name="Moncheva S."/>
            <person name="Rodriguez-Valera F."/>
        </authorList>
    </citation>
    <scope>NUCLEOTIDE SEQUENCE</scope>
    <source>
        <strain evidence="2">BS307-5m-G49</strain>
    </source>
</reference>
<evidence type="ECO:0000313" key="2">
    <source>
        <dbReference type="EMBL" id="MBL6811304.1"/>
    </source>
</evidence>
<gene>
    <name evidence="2" type="ORF">ISQ63_00295</name>
</gene>
<dbReference type="PROSITE" id="PS51257">
    <property type="entry name" value="PROKAR_LIPOPROTEIN"/>
    <property type="match status" value="1"/>
</dbReference>
<proteinExistence type="predicted"/>
<keyword evidence="1" id="KW-0812">Transmembrane</keyword>
<accession>A0A937HZ08</accession>
<dbReference type="AlphaFoldDB" id="A0A937HZ08"/>
<evidence type="ECO:0000256" key="1">
    <source>
        <dbReference type="SAM" id="Phobius"/>
    </source>
</evidence>
<name>A0A937HZ08_9GAMM</name>
<evidence type="ECO:0000313" key="3">
    <source>
        <dbReference type="Proteomes" id="UP000744438"/>
    </source>
</evidence>
<sequence length="137" mass="15626">MTFLKKAKQKYLFYGFIALFLIGCANPVWWYRSPTSDYTHFDFDPSELNCIELTEQVIRVSAIISDLASKLTEQADRDTGYASFGFETNNPRTGQNFFGFRSTAVDPKVVEYKETLAVLEEMQTLLIDNCAPDQVNP</sequence>
<keyword evidence="1" id="KW-1133">Transmembrane helix</keyword>